<dbReference type="InterPro" id="IPR012944">
    <property type="entry name" value="SusD_RagB_dom"/>
</dbReference>
<dbReference type="CDD" id="cd08977">
    <property type="entry name" value="SusD"/>
    <property type="match status" value="1"/>
</dbReference>
<organism evidence="8 9">
    <name type="scientific">Algoriphagus kandeliae</name>
    <dbReference type="NCBI Taxonomy" id="2562278"/>
    <lineage>
        <taxon>Bacteria</taxon>
        <taxon>Pseudomonadati</taxon>
        <taxon>Bacteroidota</taxon>
        <taxon>Cytophagia</taxon>
        <taxon>Cytophagales</taxon>
        <taxon>Cyclobacteriaceae</taxon>
        <taxon>Algoriphagus</taxon>
    </lineage>
</organism>
<sequence>MKIYKYIFIVSVLIWTSSCNDFLEIPPTFQDNSALFYKTPQDFELAIAGAYDGLQSIYNSGQSGGHWIFGDLTTDIAETQSTAGANWEAFSNFLLFSDNIHVELYYNASFNTIYRVNTILSKLDEVELSTEIETQIESEAQFIRGLVYFNLVRIFGDVPLVTKPLGISESFSYLRESKEKVYEVILTDLEYAYQNLPEVRNGNQNGRATKFAAAGLLAKVYLTLGNFQVAANYCKEIIDSNQFKLSENYSDVFSLSFPSEESIFEIQFAANLNGEGSRFFQVFMPQGSINGQGQGYCIPTKQFIDDFEENDLRKDFVIVSNLPGSLFPGSYGAGKYIDPSAGVSDGGNNWIVLRYADVLLMYAEALNKISYGSEQAFLALNDVRSRAGLKKLSQQDLPNQSEFDLAIERERKFELCFEGHRWFDLVRRNRYLEVMNNEYQHPLGITVPETYLLFPIPLSAINVNPNLTQNPGYNL</sequence>
<accession>A0A4Y9QYT5</accession>
<dbReference type="Proteomes" id="UP000297647">
    <property type="component" value="Unassembled WGS sequence"/>
</dbReference>
<evidence type="ECO:0000256" key="2">
    <source>
        <dbReference type="ARBA" id="ARBA00006275"/>
    </source>
</evidence>
<evidence type="ECO:0000313" key="8">
    <source>
        <dbReference type="EMBL" id="TFV97691.1"/>
    </source>
</evidence>
<dbReference type="PROSITE" id="PS51257">
    <property type="entry name" value="PROKAR_LIPOPROTEIN"/>
    <property type="match status" value="1"/>
</dbReference>
<comment type="subcellular location">
    <subcellularLocation>
        <location evidence="1">Cell outer membrane</location>
    </subcellularLocation>
</comment>
<dbReference type="EMBL" id="SPSB01000001">
    <property type="protein sequence ID" value="TFV97691.1"/>
    <property type="molecule type" value="Genomic_DNA"/>
</dbReference>
<dbReference type="InterPro" id="IPR011990">
    <property type="entry name" value="TPR-like_helical_dom_sf"/>
</dbReference>
<keyword evidence="5" id="KW-0998">Cell outer membrane</keyword>
<keyword evidence="4" id="KW-0472">Membrane</keyword>
<gene>
    <name evidence="8" type="ORF">E4S40_03340</name>
</gene>
<protein>
    <submittedName>
        <fullName evidence="8">RagB/SusD family nutrient uptake outer membrane protein</fullName>
    </submittedName>
</protein>
<dbReference type="Pfam" id="PF14322">
    <property type="entry name" value="SusD-like_3"/>
    <property type="match status" value="1"/>
</dbReference>
<evidence type="ECO:0000259" key="7">
    <source>
        <dbReference type="Pfam" id="PF14322"/>
    </source>
</evidence>
<dbReference type="AlphaFoldDB" id="A0A4Y9QYT5"/>
<dbReference type="InterPro" id="IPR033985">
    <property type="entry name" value="SusD-like_N"/>
</dbReference>
<evidence type="ECO:0000256" key="3">
    <source>
        <dbReference type="ARBA" id="ARBA00022729"/>
    </source>
</evidence>
<proteinExistence type="inferred from homology"/>
<name>A0A4Y9QYT5_9BACT</name>
<dbReference type="GO" id="GO:0009279">
    <property type="term" value="C:cell outer membrane"/>
    <property type="evidence" value="ECO:0007669"/>
    <property type="project" value="UniProtKB-SubCell"/>
</dbReference>
<comment type="similarity">
    <text evidence="2">Belongs to the SusD family.</text>
</comment>
<feature type="domain" description="RagB/SusD" evidence="6">
    <location>
        <begin position="330"/>
        <end position="473"/>
    </location>
</feature>
<evidence type="ECO:0000256" key="1">
    <source>
        <dbReference type="ARBA" id="ARBA00004442"/>
    </source>
</evidence>
<reference evidence="8 9" key="1">
    <citation type="submission" date="2019-03" db="EMBL/GenBank/DDBJ databases">
        <title>Algoriphagus sp. nov, a new strain isolated from root system soil of mangrove plant Kandelia.</title>
        <authorList>
            <person name="Yin Q."/>
            <person name="Wang K."/>
            <person name="Song Z."/>
        </authorList>
    </citation>
    <scope>NUCLEOTIDE SEQUENCE [LARGE SCALE GENOMIC DNA]</scope>
    <source>
        <strain evidence="8 9">XY-J91</strain>
    </source>
</reference>
<keyword evidence="3" id="KW-0732">Signal</keyword>
<dbReference type="Pfam" id="PF07980">
    <property type="entry name" value="SusD_RagB"/>
    <property type="match status" value="1"/>
</dbReference>
<evidence type="ECO:0000256" key="4">
    <source>
        <dbReference type="ARBA" id="ARBA00023136"/>
    </source>
</evidence>
<feature type="domain" description="SusD-like N-terminal" evidence="7">
    <location>
        <begin position="43"/>
        <end position="222"/>
    </location>
</feature>
<dbReference type="SUPFAM" id="SSF48452">
    <property type="entry name" value="TPR-like"/>
    <property type="match status" value="1"/>
</dbReference>
<dbReference type="RefSeq" id="WP_135070810.1">
    <property type="nucleotide sequence ID" value="NZ_SPSB01000001.1"/>
</dbReference>
<evidence type="ECO:0000259" key="6">
    <source>
        <dbReference type="Pfam" id="PF07980"/>
    </source>
</evidence>
<comment type="caution">
    <text evidence="8">The sequence shown here is derived from an EMBL/GenBank/DDBJ whole genome shotgun (WGS) entry which is preliminary data.</text>
</comment>
<dbReference type="Gene3D" id="1.25.40.390">
    <property type="match status" value="1"/>
</dbReference>
<evidence type="ECO:0000313" key="9">
    <source>
        <dbReference type="Proteomes" id="UP000297647"/>
    </source>
</evidence>
<evidence type="ECO:0000256" key="5">
    <source>
        <dbReference type="ARBA" id="ARBA00023237"/>
    </source>
</evidence>
<keyword evidence="9" id="KW-1185">Reference proteome</keyword>
<dbReference type="OrthoDB" id="691907at2"/>